<comment type="caution">
    <text evidence="1">The sequence shown here is derived from an EMBL/GenBank/DDBJ whole genome shotgun (WGS) entry which is preliminary data.</text>
</comment>
<gene>
    <name evidence="1" type="ORF">LZ480_17235</name>
</gene>
<dbReference type="EMBL" id="JAKZFC010000008">
    <property type="protein sequence ID" value="MCH7323624.1"/>
    <property type="molecule type" value="Genomic_DNA"/>
</dbReference>
<proteinExistence type="predicted"/>
<protein>
    <recommendedName>
        <fullName evidence="3">NodB homology domain-containing protein</fullName>
    </recommendedName>
</protein>
<reference evidence="1 2" key="1">
    <citation type="submission" date="2022-03" db="EMBL/GenBank/DDBJ databases">
        <authorList>
            <person name="Jo J.-H."/>
            <person name="Im W.-T."/>
        </authorList>
    </citation>
    <scope>NUCLEOTIDE SEQUENCE [LARGE SCALE GENOMIC DNA]</scope>
    <source>
        <strain evidence="1 2">MA9</strain>
    </source>
</reference>
<dbReference type="RefSeq" id="WP_241370775.1">
    <property type="nucleotide sequence ID" value="NZ_JAKZFC010000008.1"/>
</dbReference>
<organism evidence="1 2">
    <name type="scientific">Solibacillus palustris</name>
    <dbReference type="NCBI Taxonomy" id="2908203"/>
    <lineage>
        <taxon>Bacteria</taxon>
        <taxon>Bacillati</taxon>
        <taxon>Bacillota</taxon>
        <taxon>Bacilli</taxon>
        <taxon>Bacillales</taxon>
        <taxon>Caryophanaceae</taxon>
        <taxon>Solibacillus</taxon>
    </lineage>
</organism>
<evidence type="ECO:0000313" key="1">
    <source>
        <dbReference type="EMBL" id="MCH7323624.1"/>
    </source>
</evidence>
<name>A0ABS9UGX9_9BACL</name>
<dbReference type="Proteomes" id="UP001316087">
    <property type="component" value="Unassembled WGS sequence"/>
</dbReference>
<evidence type="ECO:0008006" key="3">
    <source>
        <dbReference type="Google" id="ProtNLM"/>
    </source>
</evidence>
<evidence type="ECO:0000313" key="2">
    <source>
        <dbReference type="Proteomes" id="UP001316087"/>
    </source>
</evidence>
<sequence length="215" mass="24703">MFKVLVSLALCMIIVFFYFDEKNSILPVFQLTEAPTVITKGQYGASLIVEVSYSHEGFEEWVASLSKPYPLFLVDTDWILRSPEAVKLLIERNIPLGLLGSTQSQYEENDSLLDSQLTIFQKNFQQLPLWFATRDYTIGEPMQQNLHERGINLVAPTYSFVTPNTTIVDGDFISIPLHREQEVSFQEIQQYLKTHPFVSIEQNLFGYDIATKRLP</sequence>
<accession>A0ABS9UGX9</accession>
<keyword evidence="2" id="KW-1185">Reference proteome</keyword>